<name>A0ABT0RH18_9SPHN</name>
<evidence type="ECO:0000259" key="1">
    <source>
        <dbReference type="PROSITE" id="PS51063"/>
    </source>
</evidence>
<dbReference type="EMBL" id="JAMGBC010000001">
    <property type="protein sequence ID" value="MCL6679570.1"/>
    <property type="molecule type" value="Genomic_DNA"/>
</dbReference>
<dbReference type="InterPro" id="IPR036390">
    <property type="entry name" value="WH_DNA-bd_sf"/>
</dbReference>
<accession>A0ABT0RH18</accession>
<sequence>MTDELDRLDEAFAGNRLLSTFPAEARALIEPAGELVELQLGATVHKRGSDVESTYFPFGPAMISLVVDMAKGRSIEVASIGHEGAVGGIVSCGHAPAFTRSEVLVPGRALRVEMKALEDAKMRSGHIRNLFCRFSDYLLSQVMQSVACNAFHPIEQRAARWLLTAQDRAGSRIELTQEALAGLLGVQRTTVNAVVRVLQDEGLIGSRRGAIQILDTVGLKRRACECYQAIESHFADIIGTSGSGRPPASDCL</sequence>
<dbReference type="InterPro" id="IPR014710">
    <property type="entry name" value="RmlC-like_jellyroll"/>
</dbReference>
<feature type="domain" description="HTH crp-type" evidence="1">
    <location>
        <begin position="152"/>
        <end position="217"/>
    </location>
</feature>
<reference evidence="2" key="1">
    <citation type="submission" date="2022-05" db="EMBL/GenBank/DDBJ databases">
        <authorList>
            <person name="Jo J.-H."/>
            <person name="Im W.-T."/>
        </authorList>
    </citation>
    <scope>NUCLEOTIDE SEQUENCE</scope>
    <source>
        <strain evidence="2">RG327</strain>
    </source>
</reference>
<dbReference type="Pfam" id="PF13545">
    <property type="entry name" value="HTH_Crp_2"/>
    <property type="match status" value="1"/>
</dbReference>
<organism evidence="2 3">
    <name type="scientific">Sphingomonas anseongensis</name>
    <dbReference type="NCBI Taxonomy" id="2908207"/>
    <lineage>
        <taxon>Bacteria</taxon>
        <taxon>Pseudomonadati</taxon>
        <taxon>Pseudomonadota</taxon>
        <taxon>Alphaproteobacteria</taxon>
        <taxon>Sphingomonadales</taxon>
        <taxon>Sphingomonadaceae</taxon>
        <taxon>Sphingomonas</taxon>
    </lineage>
</organism>
<dbReference type="Gene3D" id="2.60.120.10">
    <property type="entry name" value="Jelly Rolls"/>
    <property type="match status" value="1"/>
</dbReference>
<dbReference type="RefSeq" id="WP_249868458.1">
    <property type="nucleotide sequence ID" value="NZ_JAMGBC010000001.1"/>
</dbReference>
<dbReference type="InterPro" id="IPR012318">
    <property type="entry name" value="HTH_CRP"/>
</dbReference>
<dbReference type="Proteomes" id="UP001165343">
    <property type="component" value="Unassembled WGS sequence"/>
</dbReference>
<protein>
    <submittedName>
        <fullName evidence="2">Crp/Fnr family transcriptional regulator</fullName>
    </submittedName>
</protein>
<evidence type="ECO:0000313" key="2">
    <source>
        <dbReference type="EMBL" id="MCL6679570.1"/>
    </source>
</evidence>
<comment type="caution">
    <text evidence="2">The sequence shown here is derived from an EMBL/GenBank/DDBJ whole genome shotgun (WGS) entry which is preliminary data.</text>
</comment>
<gene>
    <name evidence="2" type="ORF">LZ519_09630</name>
</gene>
<keyword evidence="3" id="KW-1185">Reference proteome</keyword>
<dbReference type="SUPFAM" id="SSF46785">
    <property type="entry name" value="Winged helix' DNA-binding domain"/>
    <property type="match status" value="1"/>
</dbReference>
<proteinExistence type="predicted"/>
<dbReference type="SMART" id="SM00419">
    <property type="entry name" value="HTH_CRP"/>
    <property type="match status" value="1"/>
</dbReference>
<evidence type="ECO:0000313" key="3">
    <source>
        <dbReference type="Proteomes" id="UP001165343"/>
    </source>
</evidence>
<dbReference type="PROSITE" id="PS51063">
    <property type="entry name" value="HTH_CRP_2"/>
    <property type="match status" value="1"/>
</dbReference>